<keyword evidence="3" id="KW-1185">Reference proteome</keyword>
<dbReference type="InParanoid" id="A0A0C3DGN0"/>
<dbReference type="OrthoDB" id="3930290at2759"/>
<keyword evidence="1" id="KW-1133">Transmembrane helix</keyword>
<feature type="transmembrane region" description="Helical" evidence="1">
    <location>
        <begin position="160"/>
        <end position="181"/>
    </location>
</feature>
<dbReference type="AlphaFoldDB" id="A0A0C3DGN0"/>
<keyword evidence="1" id="KW-0812">Transmembrane</keyword>
<dbReference type="STRING" id="913774.A0A0C3DGN0"/>
<dbReference type="EMBL" id="KN832876">
    <property type="protein sequence ID" value="KIN01118.1"/>
    <property type="molecule type" value="Genomic_DNA"/>
</dbReference>
<reference evidence="2 3" key="1">
    <citation type="submission" date="2014-04" db="EMBL/GenBank/DDBJ databases">
        <authorList>
            <consortium name="DOE Joint Genome Institute"/>
            <person name="Kuo A."/>
            <person name="Martino E."/>
            <person name="Perotto S."/>
            <person name="Kohler A."/>
            <person name="Nagy L.G."/>
            <person name="Floudas D."/>
            <person name="Copeland A."/>
            <person name="Barry K.W."/>
            <person name="Cichocki N."/>
            <person name="Veneault-Fourrey C."/>
            <person name="LaButti K."/>
            <person name="Lindquist E.A."/>
            <person name="Lipzen A."/>
            <person name="Lundell T."/>
            <person name="Morin E."/>
            <person name="Murat C."/>
            <person name="Sun H."/>
            <person name="Tunlid A."/>
            <person name="Henrissat B."/>
            <person name="Grigoriev I.V."/>
            <person name="Hibbett D.S."/>
            <person name="Martin F."/>
            <person name="Nordberg H.P."/>
            <person name="Cantor M.N."/>
            <person name="Hua S.X."/>
        </authorList>
    </citation>
    <scope>NUCLEOTIDE SEQUENCE [LARGE SCALE GENOMIC DNA]</scope>
    <source>
        <strain evidence="2 3">Zn</strain>
    </source>
</reference>
<keyword evidence="1" id="KW-0472">Membrane</keyword>
<feature type="transmembrane region" description="Helical" evidence="1">
    <location>
        <begin position="62"/>
        <end position="84"/>
    </location>
</feature>
<dbReference type="HOGENOM" id="CLU_108574_0_0_1"/>
<evidence type="ECO:0000256" key="1">
    <source>
        <dbReference type="SAM" id="Phobius"/>
    </source>
</evidence>
<evidence type="ECO:0008006" key="4">
    <source>
        <dbReference type="Google" id="ProtNLM"/>
    </source>
</evidence>
<reference evidence="3" key="2">
    <citation type="submission" date="2015-01" db="EMBL/GenBank/DDBJ databases">
        <title>Evolutionary Origins and Diversification of the Mycorrhizal Mutualists.</title>
        <authorList>
            <consortium name="DOE Joint Genome Institute"/>
            <consortium name="Mycorrhizal Genomics Consortium"/>
            <person name="Kohler A."/>
            <person name="Kuo A."/>
            <person name="Nagy L.G."/>
            <person name="Floudas D."/>
            <person name="Copeland A."/>
            <person name="Barry K.W."/>
            <person name="Cichocki N."/>
            <person name="Veneault-Fourrey C."/>
            <person name="LaButti K."/>
            <person name="Lindquist E.A."/>
            <person name="Lipzen A."/>
            <person name="Lundell T."/>
            <person name="Morin E."/>
            <person name="Murat C."/>
            <person name="Riley R."/>
            <person name="Ohm R."/>
            <person name="Sun H."/>
            <person name="Tunlid A."/>
            <person name="Henrissat B."/>
            <person name="Grigoriev I.V."/>
            <person name="Hibbett D.S."/>
            <person name="Martin F."/>
        </authorList>
    </citation>
    <scope>NUCLEOTIDE SEQUENCE [LARGE SCALE GENOMIC DNA]</scope>
    <source>
        <strain evidence="3">Zn</strain>
    </source>
</reference>
<proteinExistence type="predicted"/>
<evidence type="ECO:0000313" key="3">
    <source>
        <dbReference type="Proteomes" id="UP000054321"/>
    </source>
</evidence>
<sequence length="187" mass="21333">MASSHSTITNLVIERHHAKYHWPALQLNFWILIMFVGSSVNLGIFAYFMAVQTQLNVIIPWYFPYWVTVGALSITYICVMLWLISQRQLLPGIVIMGAFMLFVLWTVGLIVISVQLWGPIGSVNANCQFYVDSTQSTGPSTDTLGWLEQRSICQSWTAAWAFELVGDVFLLWMMIMAYQVYREFASA</sequence>
<accession>A0A0C3DGN0</accession>
<name>A0A0C3DGN0_OIDMZ</name>
<evidence type="ECO:0000313" key="2">
    <source>
        <dbReference type="EMBL" id="KIN01118.1"/>
    </source>
</evidence>
<feature type="transmembrane region" description="Helical" evidence="1">
    <location>
        <begin position="29"/>
        <end position="50"/>
    </location>
</feature>
<gene>
    <name evidence="2" type="ORF">OIDMADRAFT_198325</name>
</gene>
<dbReference type="Proteomes" id="UP000054321">
    <property type="component" value="Unassembled WGS sequence"/>
</dbReference>
<feature type="transmembrane region" description="Helical" evidence="1">
    <location>
        <begin position="90"/>
        <end position="112"/>
    </location>
</feature>
<protein>
    <recommendedName>
        <fullName evidence="4">MARVEL domain-containing protein</fullName>
    </recommendedName>
</protein>
<organism evidence="2 3">
    <name type="scientific">Oidiodendron maius (strain Zn)</name>
    <dbReference type="NCBI Taxonomy" id="913774"/>
    <lineage>
        <taxon>Eukaryota</taxon>
        <taxon>Fungi</taxon>
        <taxon>Dikarya</taxon>
        <taxon>Ascomycota</taxon>
        <taxon>Pezizomycotina</taxon>
        <taxon>Leotiomycetes</taxon>
        <taxon>Leotiomycetes incertae sedis</taxon>
        <taxon>Myxotrichaceae</taxon>
        <taxon>Oidiodendron</taxon>
    </lineage>
</organism>